<dbReference type="GO" id="GO:0007007">
    <property type="term" value="P:inner mitochondrial membrane organization"/>
    <property type="evidence" value="ECO:0007669"/>
    <property type="project" value="TreeGrafter"/>
</dbReference>
<sequence length="183" mass="21210">MGANPSTTRKLQIDNENDPATVIKVSEKVVQRIRSGAEKEAEQELAQQAKKVRSFKRSDNNTNNANIFDDGVPFVTARMIRQEVEDELQKNNKYWESRIKELQQGHERINEIMEREYIKSVEDIKRELPKLPPENAVPPCQDKKGNIIKCYKTYSKRPLLCAQEVEAFNCCMKESRLKVLSQK</sequence>
<protein>
    <submittedName>
        <fullName evidence="1">Uncharacterized protein</fullName>
    </submittedName>
</protein>
<dbReference type="GO" id="GO:0061617">
    <property type="term" value="C:MICOS complex"/>
    <property type="evidence" value="ECO:0007669"/>
    <property type="project" value="TreeGrafter"/>
</dbReference>
<dbReference type="PANTHER" id="PTHR21588">
    <property type="entry name" value="COILED-COIL-HELIX-COILED-COIL-HELIX DOMAIN CONTAINING 6"/>
    <property type="match status" value="1"/>
</dbReference>
<accession>R4WSF3</accession>
<dbReference type="InterPro" id="IPR052632">
    <property type="entry name" value="MICOS_subunit_Mic19"/>
</dbReference>
<organism evidence="1">
    <name type="scientific">Riptortus pedestris</name>
    <name type="common">Bean bug</name>
    <dbReference type="NCBI Taxonomy" id="329032"/>
    <lineage>
        <taxon>Eukaryota</taxon>
        <taxon>Metazoa</taxon>
        <taxon>Ecdysozoa</taxon>
        <taxon>Arthropoda</taxon>
        <taxon>Hexapoda</taxon>
        <taxon>Insecta</taxon>
        <taxon>Pterygota</taxon>
        <taxon>Neoptera</taxon>
        <taxon>Paraneoptera</taxon>
        <taxon>Hemiptera</taxon>
        <taxon>Heteroptera</taxon>
        <taxon>Panheteroptera</taxon>
        <taxon>Pentatomomorpha</taxon>
        <taxon>Coreoidea</taxon>
        <taxon>Alydidae</taxon>
        <taxon>Riptortus</taxon>
    </lineage>
</organism>
<proteinExistence type="evidence at transcript level"/>
<evidence type="ECO:0000313" key="1">
    <source>
        <dbReference type="EMBL" id="BAN20847.1"/>
    </source>
</evidence>
<dbReference type="EMBL" id="AK417632">
    <property type="protein sequence ID" value="BAN20847.1"/>
    <property type="molecule type" value="mRNA"/>
</dbReference>
<reference evidence="1" key="1">
    <citation type="journal article" date="2013" name="PLoS ONE">
        <title>Gene expression in gut symbiotic organ of stinkbug affected by extracellular bacterial symbiont.</title>
        <authorList>
            <person name="Futahashi R."/>
            <person name="Tanaka K."/>
            <person name="Tanahashi M."/>
            <person name="Nikoh N."/>
            <person name="Kikuchi Y."/>
            <person name="Lee B.L."/>
            <person name="Fukatsu T."/>
        </authorList>
    </citation>
    <scope>NUCLEOTIDE SEQUENCE</scope>
    <source>
        <tissue evidence="1">Midgut</tissue>
    </source>
</reference>
<name>R4WSF3_RIPPE</name>
<dbReference type="AlphaFoldDB" id="R4WSF3"/>
<dbReference type="PANTHER" id="PTHR21588:SF18">
    <property type="entry name" value="MICOS COMPLEX SUBUNIT MIC19"/>
    <property type="match status" value="1"/>
</dbReference>